<dbReference type="SUPFAM" id="SSF51658">
    <property type="entry name" value="Xylose isomerase-like"/>
    <property type="match status" value="1"/>
</dbReference>
<name>A0AAP6B098_ECOLX</name>
<sequence>MYSVKESIKWGIAPIGWRNDDLPEIGKDNTYKQILSDAALTGFSGTEVGGCYPLDPTELNIELALRHLEIPGKWFSSFIIRDGIESVKKAFEQHCAYLQAVHAYIAVVSEQTYSIQGIIDKCVYTEKPYFNDIEWQQLCSGLNELGMIANTYGLKLAFHHHMGTGVQTLQEVDRLMENTDPQLVNLLFDTGHIYVSDGDVMSLLCKHFSRIKHVHFKDVRDEKLKACRAGKKSFLNSFLDGMFTVPGDGNIDFKSVLAYLVENHYSGWIVVEAEQDPNIYNPLEYAQKGKKHIDGLLGNYI</sequence>
<evidence type="ECO:0000256" key="1">
    <source>
        <dbReference type="ARBA" id="ARBA00023211"/>
    </source>
</evidence>
<keyword evidence="3 4" id="KW-0170">Cobalt</keyword>
<protein>
    <recommendedName>
        <fullName evidence="4">Inosose dehydratase</fullName>
        <ecNumber evidence="4">4.2.1.44</ecNumber>
    </recommendedName>
    <alternativeName>
        <fullName evidence="4">2-keto-myo-inositol dehydratase</fullName>
        <shortName evidence="4">2KMI dehydratase</shortName>
    </alternativeName>
</protein>
<evidence type="ECO:0000256" key="2">
    <source>
        <dbReference type="ARBA" id="ARBA00023239"/>
    </source>
</evidence>
<dbReference type="EMBL" id="JAWPMK010000002">
    <property type="protein sequence ID" value="MDW9352020.1"/>
    <property type="molecule type" value="Genomic_DNA"/>
</dbReference>
<dbReference type="GO" id="GO:0050114">
    <property type="term" value="F:myo-inosose-2 dehydratase activity"/>
    <property type="evidence" value="ECO:0007669"/>
    <property type="project" value="UniProtKB-UniRule"/>
</dbReference>
<comment type="similarity">
    <text evidence="4">Belongs to the IolE/MocC family.</text>
</comment>
<dbReference type="Proteomes" id="UP001271591">
    <property type="component" value="Unassembled WGS sequence"/>
</dbReference>
<dbReference type="HAMAP" id="MF_01672">
    <property type="entry name" value="IolE"/>
    <property type="match status" value="1"/>
</dbReference>
<comment type="cofactor">
    <cofactor evidence="4">
        <name>glutathione</name>
        <dbReference type="ChEBI" id="CHEBI:57925"/>
    </cofactor>
</comment>
<dbReference type="PANTHER" id="PTHR12110:SF41">
    <property type="entry name" value="INOSOSE DEHYDRATASE"/>
    <property type="match status" value="1"/>
</dbReference>
<dbReference type="EC" id="4.2.1.44" evidence="4"/>
<dbReference type="GO" id="GO:0030145">
    <property type="term" value="F:manganese ion binding"/>
    <property type="evidence" value="ECO:0007669"/>
    <property type="project" value="UniProtKB-UniRule"/>
</dbReference>
<dbReference type="RefSeq" id="WP_001563675.1">
    <property type="nucleotide sequence ID" value="NZ_BDLJ01000066.1"/>
</dbReference>
<dbReference type="NCBIfam" id="TIGR04379">
    <property type="entry name" value="myo_inos_iolE"/>
    <property type="match status" value="1"/>
</dbReference>
<dbReference type="PANTHER" id="PTHR12110">
    <property type="entry name" value="HYDROXYPYRUVATE ISOMERASE"/>
    <property type="match status" value="1"/>
</dbReference>
<comment type="cofactor">
    <cofactor evidence="4">
        <name>Co(2+)</name>
        <dbReference type="ChEBI" id="CHEBI:48828"/>
    </cofactor>
    <cofactor evidence="4">
        <name>Mn(2+)</name>
        <dbReference type="ChEBI" id="CHEBI:29035"/>
    </cofactor>
</comment>
<dbReference type="InterPro" id="IPR030823">
    <property type="entry name" value="IolE/MocC"/>
</dbReference>
<evidence type="ECO:0000313" key="7">
    <source>
        <dbReference type="Proteomes" id="UP001271591"/>
    </source>
</evidence>
<dbReference type="Pfam" id="PF01261">
    <property type="entry name" value="AP_endonuc_2"/>
    <property type="match status" value="1"/>
</dbReference>
<accession>A0AAP6B098</accession>
<comment type="caution">
    <text evidence="6">The sequence shown here is derived from an EMBL/GenBank/DDBJ whole genome shotgun (WGS) entry which is preliminary data.</text>
</comment>
<comment type="catalytic activity">
    <reaction evidence="4">
        <text>scyllo-inosose = 3D-3,5/4-trihydroxycyclohexane-1,2-dione + H2O</text>
        <dbReference type="Rhea" id="RHEA:14065"/>
        <dbReference type="ChEBI" id="CHEBI:15377"/>
        <dbReference type="ChEBI" id="CHEBI:17811"/>
        <dbReference type="ChEBI" id="CHEBI:28446"/>
        <dbReference type="EC" id="4.2.1.44"/>
    </reaction>
</comment>
<dbReference type="InterPro" id="IPR050312">
    <property type="entry name" value="IolE/XylAMocC-like"/>
</dbReference>
<gene>
    <name evidence="4 6" type="primary">iolE</name>
    <name evidence="6" type="ORF">R8G00_21150</name>
</gene>
<dbReference type="InterPro" id="IPR036237">
    <property type="entry name" value="Xyl_isomerase-like_sf"/>
</dbReference>
<dbReference type="InterPro" id="IPR023952">
    <property type="entry name" value="IolE"/>
</dbReference>
<evidence type="ECO:0000259" key="5">
    <source>
        <dbReference type="Pfam" id="PF01261"/>
    </source>
</evidence>
<proteinExistence type="inferred from homology"/>
<reference evidence="6" key="1">
    <citation type="submission" date="2023-10" db="EMBL/GenBank/DDBJ databases">
        <title>Draft Genome Sequence of a Shiga toxin-producing Escherichia coli strain from deer meat showing an IS-element integration in the B-subunit of the Shiga toxin Stx2b gene.</title>
        <authorList>
            <person name="Projahn M."/>
            <person name="Borowiak M."/>
        </authorList>
    </citation>
    <scope>NUCLEOTIDE SEQUENCE</scope>
    <source>
        <strain evidence="6">BfR-EC-18960</strain>
    </source>
</reference>
<keyword evidence="1 4" id="KW-0464">Manganese</keyword>
<organism evidence="6 7">
    <name type="scientific">Escherichia coli</name>
    <dbReference type="NCBI Taxonomy" id="562"/>
    <lineage>
        <taxon>Bacteria</taxon>
        <taxon>Pseudomonadati</taxon>
        <taxon>Pseudomonadota</taxon>
        <taxon>Gammaproteobacteria</taxon>
        <taxon>Enterobacterales</taxon>
        <taxon>Enterobacteriaceae</taxon>
        <taxon>Escherichia</taxon>
    </lineage>
</organism>
<evidence type="ECO:0000313" key="6">
    <source>
        <dbReference type="EMBL" id="MDW9352020.1"/>
    </source>
</evidence>
<comment type="function">
    <text evidence="4">Catalyzes the dehydration of inosose (2-keto-myo-inositol, 2KMI or 2,4,6/3,5-pentahydroxycyclohexanone) to 3D-(3,5/4)-trihydroxycyclohexane-1,2-dione (D-2,3-diketo-4-deoxy-epi-inositol).</text>
</comment>
<dbReference type="Gene3D" id="3.20.20.150">
    <property type="entry name" value="Divalent-metal-dependent TIM barrel enzymes"/>
    <property type="match status" value="1"/>
</dbReference>
<evidence type="ECO:0000256" key="4">
    <source>
        <dbReference type="HAMAP-Rule" id="MF_01672"/>
    </source>
</evidence>
<dbReference type="InterPro" id="IPR013022">
    <property type="entry name" value="Xyl_isomerase-like_TIM-brl"/>
</dbReference>
<dbReference type="AlphaFoldDB" id="A0AAP6B098"/>
<dbReference type="GO" id="GO:0019310">
    <property type="term" value="P:inositol catabolic process"/>
    <property type="evidence" value="ECO:0007669"/>
    <property type="project" value="UniProtKB-UniRule"/>
</dbReference>
<evidence type="ECO:0000256" key="3">
    <source>
        <dbReference type="ARBA" id="ARBA00023285"/>
    </source>
</evidence>
<keyword evidence="2 4" id="KW-0456">Lyase</keyword>
<feature type="domain" description="Xylose isomerase-like TIM barrel" evidence="5">
    <location>
        <begin position="89"/>
        <end position="293"/>
    </location>
</feature>